<dbReference type="PROSITE" id="PS51752">
    <property type="entry name" value="JACALIN_LECTIN"/>
    <property type="match status" value="2"/>
</dbReference>
<dbReference type="Pfam" id="PF01419">
    <property type="entry name" value="Jacalin"/>
    <property type="match status" value="2"/>
</dbReference>
<dbReference type="InterPro" id="IPR001229">
    <property type="entry name" value="Jacalin-like_lectin_dom"/>
</dbReference>
<dbReference type="EMBL" id="KV417636">
    <property type="protein sequence ID" value="KZP13234.1"/>
    <property type="molecule type" value="Genomic_DNA"/>
</dbReference>
<evidence type="ECO:0000313" key="2">
    <source>
        <dbReference type="EMBL" id="KZP13234.1"/>
    </source>
</evidence>
<evidence type="ECO:0000313" key="3">
    <source>
        <dbReference type="Proteomes" id="UP000076532"/>
    </source>
</evidence>
<feature type="domain" description="Jacalin-type lectin" evidence="1">
    <location>
        <begin position="1"/>
        <end position="132"/>
    </location>
</feature>
<dbReference type="Proteomes" id="UP000076532">
    <property type="component" value="Unassembled WGS sequence"/>
</dbReference>
<dbReference type="PANTHER" id="PTHR47293:SF75">
    <property type="entry name" value="MYROSINASE-BINDING PROTEIN 2"/>
    <property type="match status" value="1"/>
</dbReference>
<feature type="domain" description="Jacalin-type lectin" evidence="1">
    <location>
        <begin position="141"/>
        <end position="290"/>
    </location>
</feature>
<proteinExistence type="predicted"/>
<organism evidence="2 3">
    <name type="scientific">Athelia psychrophila</name>
    <dbReference type="NCBI Taxonomy" id="1759441"/>
    <lineage>
        <taxon>Eukaryota</taxon>
        <taxon>Fungi</taxon>
        <taxon>Dikarya</taxon>
        <taxon>Basidiomycota</taxon>
        <taxon>Agaricomycotina</taxon>
        <taxon>Agaricomycetes</taxon>
        <taxon>Agaricomycetidae</taxon>
        <taxon>Atheliales</taxon>
        <taxon>Atheliaceae</taxon>
        <taxon>Athelia</taxon>
    </lineage>
</organism>
<gene>
    <name evidence="2" type="ORF">FIBSPDRAFT_960779</name>
</gene>
<dbReference type="AlphaFoldDB" id="A0A166C2W4"/>
<accession>A0A166C2W4</accession>
<sequence length="314" mass="34245">MVNKFDVSISTFPIRAIHVRHGSLIDSIQWEYENGSMSTAYGGTGGRADIFPLYAGESILTMLAWTVNVQLHVHAVQFQTSNGRLSKKFGQVGSGTPKIYSGTMVDGGRPLIGFKGTCSGSYVFRLEPLWSEKRVTEARYWRVGSPVGGMGGSEFNNLAHIKDMSHLRLKTIKVRSGSLIDSIEVIYEDGSRIKSGGSGGTERTFELGPGEFINLVEMRGHCMIDFLRFGTNKNRTSEGYGSDTGGTPYAWMPDTQGHRGTIEGGIPMVLLGFTGRCGAKLDRLAPIWAADTPEAYSLVIESVDVNVKFTIEPT</sequence>
<dbReference type="InterPro" id="IPR036404">
    <property type="entry name" value="Jacalin-like_lectin_dom_sf"/>
</dbReference>
<protein>
    <recommendedName>
        <fullName evidence="1">Jacalin-type lectin domain-containing protein</fullName>
    </recommendedName>
</protein>
<dbReference type="Gene3D" id="2.100.10.30">
    <property type="entry name" value="Jacalin-like lectin domain"/>
    <property type="match status" value="2"/>
</dbReference>
<keyword evidence="3" id="KW-1185">Reference proteome</keyword>
<evidence type="ECO:0000259" key="1">
    <source>
        <dbReference type="PROSITE" id="PS51752"/>
    </source>
</evidence>
<name>A0A166C2W4_9AGAM</name>
<dbReference type="PANTHER" id="PTHR47293">
    <property type="entry name" value="JACALIN-RELATED LECTIN 3"/>
    <property type="match status" value="1"/>
</dbReference>
<reference evidence="2 3" key="1">
    <citation type="journal article" date="2016" name="Mol. Biol. Evol.">
        <title>Comparative Genomics of Early-Diverging Mushroom-Forming Fungi Provides Insights into the Origins of Lignocellulose Decay Capabilities.</title>
        <authorList>
            <person name="Nagy L.G."/>
            <person name="Riley R."/>
            <person name="Tritt A."/>
            <person name="Adam C."/>
            <person name="Daum C."/>
            <person name="Floudas D."/>
            <person name="Sun H."/>
            <person name="Yadav J.S."/>
            <person name="Pangilinan J."/>
            <person name="Larsson K.H."/>
            <person name="Matsuura K."/>
            <person name="Barry K."/>
            <person name="Labutti K."/>
            <person name="Kuo R."/>
            <person name="Ohm R.A."/>
            <person name="Bhattacharya S.S."/>
            <person name="Shirouzu T."/>
            <person name="Yoshinaga Y."/>
            <person name="Martin F.M."/>
            <person name="Grigoriev I.V."/>
            <person name="Hibbett D.S."/>
        </authorList>
    </citation>
    <scope>NUCLEOTIDE SEQUENCE [LARGE SCALE GENOMIC DNA]</scope>
    <source>
        <strain evidence="2 3">CBS 109695</strain>
    </source>
</reference>
<dbReference type="SUPFAM" id="SSF51101">
    <property type="entry name" value="Mannose-binding lectins"/>
    <property type="match status" value="2"/>
</dbReference>
<dbReference type="SMART" id="SM00915">
    <property type="entry name" value="Jacalin"/>
    <property type="match status" value="2"/>
</dbReference>
<dbReference type="OrthoDB" id="3156891at2759"/>